<evidence type="ECO:0000313" key="3">
    <source>
        <dbReference type="Proteomes" id="UP000053237"/>
    </source>
</evidence>
<accession>A0A024GGM8</accession>
<organism evidence="2 3">
    <name type="scientific">Albugo candida</name>
    <dbReference type="NCBI Taxonomy" id="65357"/>
    <lineage>
        <taxon>Eukaryota</taxon>
        <taxon>Sar</taxon>
        <taxon>Stramenopiles</taxon>
        <taxon>Oomycota</taxon>
        <taxon>Peronosporomycetes</taxon>
        <taxon>Albuginales</taxon>
        <taxon>Albuginaceae</taxon>
        <taxon>Albugo</taxon>
    </lineage>
</organism>
<sequence>MEQLLSQLRQEASLSDVVRPLKLQSLKAKHALLMHPHKALHIRIERLDGSSIDIAVPRKCSFYQLRQLIQSRYAEDDRKSHISWRYIWKRYSIQMDASDQFSALFTKCSEKIVTKFGVKEGTTLHFVRLCRNQNAKPKFSF</sequence>
<dbReference type="PANTHER" id="PTHR14942">
    <property type="entry name" value="U11/U12 SMALL NUCLEAR RIBONUCLEOPROTEIN 25 KDA PROTEIN"/>
    <property type="match status" value="1"/>
</dbReference>
<dbReference type="InterPro" id="IPR040610">
    <property type="entry name" value="SNRNP25_ubiquitin"/>
</dbReference>
<proteinExistence type="predicted"/>
<dbReference type="GO" id="GO:0000398">
    <property type="term" value="P:mRNA splicing, via spliceosome"/>
    <property type="evidence" value="ECO:0007669"/>
    <property type="project" value="InterPro"/>
</dbReference>
<keyword evidence="3" id="KW-1185">Reference proteome</keyword>
<dbReference type="AlphaFoldDB" id="A0A024GGM8"/>
<dbReference type="Proteomes" id="UP000053237">
    <property type="component" value="Unassembled WGS sequence"/>
</dbReference>
<dbReference type="InterPro" id="IPR029071">
    <property type="entry name" value="Ubiquitin-like_domsf"/>
</dbReference>
<gene>
    <name evidence="2" type="ORF">BN9_063870</name>
</gene>
<dbReference type="Gene3D" id="3.10.20.90">
    <property type="entry name" value="Phosphatidylinositol 3-kinase Catalytic Subunit, Chain A, domain 1"/>
    <property type="match status" value="1"/>
</dbReference>
<feature type="domain" description="SNRNP25 ubiquitin-like" evidence="1">
    <location>
        <begin position="40"/>
        <end position="128"/>
    </location>
</feature>
<dbReference type="EMBL" id="CAIX01000099">
    <property type="protein sequence ID" value="CCI45490.1"/>
    <property type="molecule type" value="Genomic_DNA"/>
</dbReference>
<dbReference type="OrthoDB" id="72819at2759"/>
<dbReference type="SUPFAM" id="SSF54236">
    <property type="entry name" value="Ubiquitin-like"/>
    <property type="match status" value="1"/>
</dbReference>
<dbReference type="Pfam" id="PF18036">
    <property type="entry name" value="Ubiquitin_4"/>
    <property type="match status" value="1"/>
</dbReference>
<evidence type="ECO:0000313" key="2">
    <source>
        <dbReference type="EMBL" id="CCI45490.1"/>
    </source>
</evidence>
<dbReference type="InParanoid" id="A0A024GGM8"/>
<reference evidence="2 3" key="1">
    <citation type="submission" date="2012-05" db="EMBL/GenBank/DDBJ databases">
        <title>Recombination and specialization in a pathogen metapopulation.</title>
        <authorList>
            <person name="Gardiner A."/>
            <person name="Kemen E."/>
            <person name="Schultz-Larsen T."/>
            <person name="MacLean D."/>
            <person name="Van Oosterhout C."/>
            <person name="Jones J.D.G."/>
        </authorList>
    </citation>
    <scope>NUCLEOTIDE SEQUENCE [LARGE SCALE GENOMIC DNA]</scope>
    <source>
        <strain evidence="2 3">Ac Nc2</strain>
    </source>
</reference>
<evidence type="ECO:0000259" key="1">
    <source>
        <dbReference type="Pfam" id="PF18036"/>
    </source>
</evidence>
<dbReference type="InterPro" id="IPR039690">
    <property type="entry name" value="SNRNP25"/>
</dbReference>
<protein>
    <recommendedName>
        <fullName evidence="1">SNRNP25 ubiquitin-like domain-containing protein</fullName>
    </recommendedName>
</protein>
<name>A0A024GGM8_9STRA</name>
<dbReference type="PANTHER" id="PTHR14942:SF9">
    <property type="entry name" value="OS02G0188500 PROTEIN"/>
    <property type="match status" value="1"/>
</dbReference>
<comment type="caution">
    <text evidence="2">The sequence shown here is derived from an EMBL/GenBank/DDBJ whole genome shotgun (WGS) entry which is preliminary data.</text>
</comment>